<dbReference type="Gene3D" id="2.120.10.30">
    <property type="entry name" value="TolB, C-terminal domain"/>
    <property type="match status" value="1"/>
</dbReference>
<dbReference type="EMBL" id="CAJNOI010003218">
    <property type="protein sequence ID" value="CAF1509914.1"/>
    <property type="molecule type" value="Genomic_DNA"/>
</dbReference>
<accession>A0A815U0H6</accession>
<protein>
    <recommendedName>
        <fullName evidence="10">NHL repeat containing protein</fullName>
    </recommendedName>
</protein>
<dbReference type="AlphaFoldDB" id="A0A815U0H6"/>
<comment type="caution">
    <text evidence="4">The sequence shown here is derived from an EMBL/GenBank/DDBJ whole genome shotgun (WGS) entry which is preliminary data.</text>
</comment>
<dbReference type="PANTHER" id="PTHR24104:SF25">
    <property type="entry name" value="PROTEIN LIN-41"/>
    <property type="match status" value="1"/>
</dbReference>
<keyword evidence="8" id="KW-1185">Reference proteome</keyword>
<feature type="region of interest" description="Disordered" evidence="3">
    <location>
        <begin position="1"/>
        <end position="84"/>
    </location>
</feature>
<dbReference type="Pfam" id="PF01436">
    <property type="entry name" value="NHL"/>
    <property type="match status" value="1"/>
</dbReference>
<evidence type="ECO:0008006" key="10">
    <source>
        <dbReference type="Google" id="ProtNLM"/>
    </source>
</evidence>
<organism evidence="4 9">
    <name type="scientific">Adineta steineri</name>
    <dbReference type="NCBI Taxonomy" id="433720"/>
    <lineage>
        <taxon>Eukaryota</taxon>
        <taxon>Metazoa</taxon>
        <taxon>Spiralia</taxon>
        <taxon>Gnathifera</taxon>
        <taxon>Rotifera</taxon>
        <taxon>Eurotatoria</taxon>
        <taxon>Bdelloidea</taxon>
        <taxon>Adinetida</taxon>
        <taxon>Adinetidae</taxon>
        <taxon>Adineta</taxon>
    </lineage>
</organism>
<dbReference type="InterPro" id="IPR001258">
    <property type="entry name" value="NHL_repeat"/>
</dbReference>
<evidence type="ECO:0000256" key="1">
    <source>
        <dbReference type="ARBA" id="ARBA00022737"/>
    </source>
</evidence>
<dbReference type="PROSITE" id="PS51125">
    <property type="entry name" value="NHL"/>
    <property type="match status" value="1"/>
</dbReference>
<dbReference type="EMBL" id="CAJNOM010003569">
    <property type="protein sequence ID" value="CAF1647076.1"/>
    <property type="molecule type" value="Genomic_DNA"/>
</dbReference>
<evidence type="ECO:0000313" key="6">
    <source>
        <dbReference type="EMBL" id="CAF1647051.1"/>
    </source>
</evidence>
<evidence type="ECO:0000313" key="8">
    <source>
        <dbReference type="Proteomes" id="UP000663832"/>
    </source>
</evidence>
<feature type="repeat" description="NHL" evidence="2">
    <location>
        <begin position="146"/>
        <end position="189"/>
    </location>
</feature>
<dbReference type="InterPro" id="IPR050952">
    <property type="entry name" value="TRIM-NHL_E3_ligases"/>
</dbReference>
<dbReference type="SUPFAM" id="SSF63829">
    <property type="entry name" value="Calcium-dependent phosphotriesterase"/>
    <property type="match status" value="1"/>
</dbReference>
<dbReference type="CDD" id="cd05819">
    <property type="entry name" value="NHL"/>
    <property type="match status" value="1"/>
</dbReference>
<dbReference type="EMBL" id="CAJNOI010003220">
    <property type="protein sequence ID" value="CAF1509991.1"/>
    <property type="molecule type" value="Genomic_DNA"/>
</dbReference>
<dbReference type="InterPro" id="IPR011042">
    <property type="entry name" value="6-blade_b-propeller_TolB-like"/>
</dbReference>
<dbReference type="GO" id="GO:0043161">
    <property type="term" value="P:proteasome-mediated ubiquitin-dependent protein catabolic process"/>
    <property type="evidence" value="ECO:0007669"/>
    <property type="project" value="TreeGrafter"/>
</dbReference>
<sequence>MYLSNESTITTSSTSSTSSSTTSSTPSTTSSSTSSSTISSTTTSTTSSTITSSTSSSSSSTTSSSTTSSSATSSSTTSSSTTSFLDPCMSNGSRWNTTGITILSAPTTGRLIGMFFDSLDTLYIADQTNYTVWKLLKNTTTPIVIAGTLGTPGATATTLYYPQSVYVDSNKILYVSDNNNHRVQKYINESTNGITMIGVTNISGATLYQLNSPRYLTFDSTDTYMYVADSGNHRIMRYPANSTSGDDGTIAAGGNGSGIASTQLDTPWGIFYDETISKYMYITNSGAHTVMKWLPGASNGTVIAGVAGVSGSNATLLNSPRDIKLDAYLNIYVVDYNNNRTQLFCRNNSNGITITGNGAPGNAATTLSGPRGIAFDSSMNMYVSEYGAYRVQKFLTL</sequence>
<dbReference type="GO" id="GO:0061630">
    <property type="term" value="F:ubiquitin protein ligase activity"/>
    <property type="evidence" value="ECO:0007669"/>
    <property type="project" value="TreeGrafter"/>
</dbReference>
<name>A0A815U0H6_9BILA</name>
<reference evidence="4" key="1">
    <citation type="submission" date="2021-02" db="EMBL/GenBank/DDBJ databases">
        <authorList>
            <person name="Nowell W R."/>
        </authorList>
    </citation>
    <scope>NUCLEOTIDE SEQUENCE</scope>
</reference>
<evidence type="ECO:0000313" key="9">
    <source>
        <dbReference type="Proteomes" id="UP000663877"/>
    </source>
</evidence>
<dbReference type="GO" id="GO:0000209">
    <property type="term" value="P:protein polyubiquitination"/>
    <property type="evidence" value="ECO:0007669"/>
    <property type="project" value="TreeGrafter"/>
</dbReference>
<dbReference type="Gene3D" id="2.40.10.500">
    <property type="match status" value="2"/>
</dbReference>
<dbReference type="Proteomes" id="UP000663832">
    <property type="component" value="Unassembled WGS sequence"/>
</dbReference>
<evidence type="ECO:0000313" key="7">
    <source>
        <dbReference type="EMBL" id="CAF1647076.1"/>
    </source>
</evidence>
<dbReference type="GO" id="GO:0008270">
    <property type="term" value="F:zinc ion binding"/>
    <property type="evidence" value="ECO:0007669"/>
    <property type="project" value="UniProtKB-KW"/>
</dbReference>
<dbReference type="PANTHER" id="PTHR24104">
    <property type="entry name" value="E3 UBIQUITIN-PROTEIN LIGASE NHLRC1-RELATED"/>
    <property type="match status" value="1"/>
</dbReference>
<dbReference type="SUPFAM" id="SSF101898">
    <property type="entry name" value="NHL repeat"/>
    <property type="match status" value="1"/>
</dbReference>
<evidence type="ECO:0000313" key="4">
    <source>
        <dbReference type="EMBL" id="CAF1509914.1"/>
    </source>
</evidence>
<dbReference type="OrthoDB" id="10094050at2759"/>
<evidence type="ECO:0000256" key="2">
    <source>
        <dbReference type="PROSITE-ProRule" id="PRU00504"/>
    </source>
</evidence>
<proteinExistence type="predicted"/>
<gene>
    <name evidence="4" type="ORF">BJG266_LOCUS43665</name>
    <name evidence="5" type="ORF">BJG266_LOCUS43669</name>
    <name evidence="6" type="ORF">QVE165_LOCUS60602</name>
    <name evidence="7" type="ORF">QVE165_LOCUS60606</name>
</gene>
<dbReference type="EMBL" id="CAJNOM010003567">
    <property type="protein sequence ID" value="CAF1647051.1"/>
    <property type="molecule type" value="Genomic_DNA"/>
</dbReference>
<keyword evidence="1" id="KW-0677">Repeat</keyword>
<evidence type="ECO:0000256" key="3">
    <source>
        <dbReference type="SAM" id="MobiDB-lite"/>
    </source>
</evidence>
<feature type="compositionally biased region" description="Low complexity" evidence="3">
    <location>
        <begin position="7"/>
        <end position="83"/>
    </location>
</feature>
<evidence type="ECO:0000313" key="5">
    <source>
        <dbReference type="EMBL" id="CAF1509991.1"/>
    </source>
</evidence>
<dbReference type="Proteomes" id="UP000663877">
    <property type="component" value="Unassembled WGS sequence"/>
</dbReference>